<dbReference type="AlphaFoldDB" id="A0AAU7LR65"/>
<reference evidence="1" key="1">
    <citation type="submission" date="2024-05" db="EMBL/GenBank/DDBJ databases">
        <authorList>
            <person name="Bunk B."/>
            <person name="Swiderski J."/>
            <person name="Sproer C."/>
            <person name="Thiel V."/>
        </authorList>
    </citation>
    <scope>NUCLEOTIDE SEQUENCE</scope>
    <source>
        <strain evidence="1">DSM 17735</strain>
    </source>
</reference>
<dbReference type="RefSeq" id="WP_349278173.1">
    <property type="nucleotide sequence ID" value="NZ_CBCSCU010000061.1"/>
</dbReference>
<protein>
    <submittedName>
        <fullName evidence="1">DUF5677 domain-containing protein</fullName>
    </submittedName>
</protein>
<proteinExistence type="predicted"/>
<name>A0AAU7LR65_9BURK</name>
<dbReference type="Pfam" id="PF18928">
    <property type="entry name" value="DUF5677"/>
    <property type="match status" value="1"/>
</dbReference>
<sequence>MEKVQTLRLDALAFGQDLHKFATEILSRQTAAQNDKQRIFLFAQAIRMYRTAEAVCKLVEHDLNDAAGAVLRCLLEQMFVFSAVNMDAAHLQALAKEGSAESHKALSGLRRMAVESRPEDLTDDVLRESLEEFTKGSGFNVFEWARLSGHGDSYHTLWRTLCDYAHGSSAMVCNYLDFDENGAILGIRSKIASVAAIEFVLVASAIVLNAVSTLDVQVNTPAVHAKAEELSETQRTLYAKFWDLKNEPLHGKSS</sequence>
<organism evidence="1">
    <name type="scientific">Polaromonas hydrogenivorans</name>
    <dbReference type="NCBI Taxonomy" id="335476"/>
    <lineage>
        <taxon>Bacteria</taxon>
        <taxon>Pseudomonadati</taxon>
        <taxon>Pseudomonadota</taxon>
        <taxon>Betaproteobacteria</taxon>
        <taxon>Burkholderiales</taxon>
        <taxon>Comamonadaceae</taxon>
        <taxon>Polaromonas</taxon>
    </lineage>
</organism>
<dbReference type="InterPro" id="IPR043733">
    <property type="entry name" value="DUF5677"/>
</dbReference>
<gene>
    <name evidence="1" type="ORF">ABLV49_16690</name>
</gene>
<evidence type="ECO:0000313" key="1">
    <source>
        <dbReference type="EMBL" id="XBP69508.1"/>
    </source>
</evidence>
<accession>A0AAU7LR65</accession>
<dbReference type="EMBL" id="CP157675">
    <property type="protein sequence ID" value="XBP69508.1"/>
    <property type="molecule type" value="Genomic_DNA"/>
</dbReference>